<dbReference type="SUPFAM" id="SSF141072">
    <property type="entry name" value="CalX-like"/>
    <property type="match status" value="1"/>
</dbReference>
<dbReference type="PROSITE" id="PS51257">
    <property type="entry name" value="PROKAR_LIPOPROTEIN"/>
    <property type="match status" value="1"/>
</dbReference>
<evidence type="ECO:0000313" key="3">
    <source>
        <dbReference type="Proteomes" id="UP000070529"/>
    </source>
</evidence>
<feature type="chain" id="PRO_5007465631" description="Hemolysin" evidence="1">
    <location>
        <begin position="24"/>
        <end position="559"/>
    </location>
</feature>
<dbReference type="OrthoDB" id="5918553at2"/>
<reference evidence="2 3" key="1">
    <citation type="submission" date="2015-11" db="EMBL/GenBank/DDBJ databases">
        <title>Genomic Taxonomy of the Vibrionaceae.</title>
        <authorList>
            <person name="Gomez-Gil B."/>
            <person name="Enciso-Ibarra J."/>
        </authorList>
    </citation>
    <scope>NUCLEOTIDE SEQUENCE [LARGE SCALE GENOMIC DNA]</scope>
    <source>
        <strain evidence="2 3">CAIM 912</strain>
    </source>
</reference>
<feature type="signal peptide" evidence="1">
    <location>
        <begin position="1"/>
        <end position="23"/>
    </location>
</feature>
<protein>
    <recommendedName>
        <fullName evidence="4">Hemolysin</fullName>
    </recommendedName>
</protein>
<dbReference type="Gene3D" id="2.60.40.2030">
    <property type="match status" value="1"/>
</dbReference>
<dbReference type="Proteomes" id="UP000070529">
    <property type="component" value="Unassembled WGS sequence"/>
</dbReference>
<evidence type="ECO:0008006" key="4">
    <source>
        <dbReference type="Google" id="ProtNLM"/>
    </source>
</evidence>
<dbReference type="EMBL" id="LNTY01000049">
    <property type="protein sequence ID" value="KXF80812.1"/>
    <property type="molecule type" value="Genomic_DNA"/>
</dbReference>
<evidence type="ECO:0000313" key="2">
    <source>
        <dbReference type="EMBL" id="KXF80812.1"/>
    </source>
</evidence>
<comment type="caution">
    <text evidence="2">The sequence shown here is derived from an EMBL/GenBank/DDBJ whole genome shotgun (WGS) entry which is preliminary data.</text>
</comment>
<dbReference type="SUPFAM" id="SSF63825">
    <property type="entry name" value="YWTD domain"/>
    <property type="match status" value="1"/>
</dbReference>
<proteinExistence type="predicted"/>
<name>A0A135I5T3_9GAMM</name>
<keyword evidence="1" id="KW-0732">Signal</keyword>
<dbReference type="AlphaFoldDB" id="A0A135I5T3"/>
<gene>
    <name evidence="2" type="ORF">ATN88_16180</name>
</gene>
<dbReference type="RefSeq" id="WP_067418782.1">
    <property type="nucleotide sequence ID" value="NZ_LNTY01000049.1"/>
</dbReference>
<evidence type="ECO:0000256" key="1">
    <source>
        <dbReference type="SAM" id="SignalP"/>
    </source>
</evidence>
<dbReference type="STRING" id="294935.ATN88_16180"/>
<organism evidence="2 3">
    <name type="scientific">Enterovibrio coralii</name>
    <dbReference type="NCBI Taxonomy" id="294935"/>
    <lineage>
        <taxon>Bacteria</taxon>
        <taxon>Pseudomonadati</taxon>
        <taxon>Pseudomonadota</taxon>
        <taxon>Gammaproteobacteria</taxon>
        <taxon>Vibrionales</taxon>
        <taxon>Vibrionaceae</taxon>
        <taxon>Enterovibrio</taxon>
    </lineage>
</organism>
<dbReference type="InterPro" id="IPR038081">
    <property type="entry name" value="CalX-like_sf"/>
</dbReference>
<accession>A0A135I5T3</accession>
<keyword evidence="3" id="KW-1185">Reference proteome</keyword>
<sequence length="559" mass="61044">MMKKTLISAAILAGTMTSVQAMASCAGNVYSMNAGRGHIGLLMDVQELKKMGSDYFGDSSTREEYHSRALFSTSTMSYDRITDRLYYASAPQPTSYHIKGPEDDVTAEEFKNLDLHARTLKAYQLGYMDPATGNHVAGPTTKKQILRMAFNPDSGELFASDSQTIFKVDPSTGTTTHVGNFPQDLKNGGFTNWGDFVYQDGELLFVTNNRTFSVNTTNGALTMKAFHFIDFVTSATLDQNGQMMVAAKNQNVSGNVNSNMLFRLKPSTGEKVLVGLFPSRISAMGTVTSEDHTCYETTKFPSDEKSEVSGLTANASSVNEGSTAYFTVSFDKATANDTTKLTLALVNGSAVLNSDYRNSVALLYSDNTTGTATLSSSGTQVTLPQGVTNVRVGVPTVNDTTHENNEYFTMQAWINTDKSDQGSANVTIIDNDPNIDTLLQNAANNSGVWWHGSRGGNWGTKDQWIRGVHARINGTIPAGTTLEFYKTGGHLRSISISSGGLYYEQHSNHERYYQSGDIAWARLKGPNGKYYNVKTGHRAQLHHNKDVNCSNGCWSKIFN</sequence>